<name>A0A8S5NGT5_9CAUD</name>
<proteinExistence type="predicted"/>
<dbReference type="EMBL" id="BK015169">
    <property type="protein sequence ID" value="DAD93910.1"/>
    <property type="molecule type" value="Genomic_DNA"/>
</dbReference>
<sequence length="106" mass="12343">MSKSALVIDTPENCYDCPFGISYCSELEYEGLCELAECLGCNEILMTEEHYDYESKSRPEWCPLKPLPKKFDNEKDRKLGDFEPLFKIGWNACLREITETSDENER</sequence>
<evidence type="ECO:0000313" key="1">
    <source>
        <dbReference type="EMBL" id="DAD93910.1"/>
    </source>
</evidence>
<accession>A0A8S5NGT5</accession>
<organism evidence="1">
    <name type="scientific">Siphoviridae sp. ctmTU3</name>
    <dbReference type="NCBI Taxonomy" id="2826453"/>
    <lineage>
        <taxon>Viruses</taxon>
        <taxon>Duplodnaviria</taxon>
        <taxon>Heunggongvirae</taxon>
        <taxon>Uroviricota</taxon>
        <taxon>Caudoviricetes</taxon>
    </lineage>
</organism>
<reference evidence="1" key="1">
    <citation type="journal article" date="2021" name="Proc. Natl. Acad. Sci. U.S.A.">
        <title>A Catalog of Tens of Thousands of Viruses from Human Metagenomes Reveals Hidden Associations with Chronic Diseases.</title>
        <authorList>
            <person name="Tisza M.J."/>
            <person name="Buck C.B."/>
        </authorList>
    </citation>
    <scope>NUCLEOTIDE SEQUENCE</scope>
    <source>
        <strain evidence="1">CtmTU3</strain>
    </source>
</reference>
<protein>
    <submittedName>
        <fullName evidence="1">Uncharacterized protein</fullName>
    </submittedName>
</protein>